<dbReference type="Proteomes" id="UP000201613">
    <property type="component" value="Unassembled WGS sequence"/>
</dbReference>
<evidence type="ECO:0000313" key="3">
    <source>
        <dbReference type="EMBL" id="SMY07293.1"/>
    </source>
</evidence>
<dbReference type="SUPFAM" id="SSF49879">
    <property type="entry name" value="SMAD/FHA domain"/>
    <property type="match status" value="1"/>
</dbReference>
<sequence length="274" mass="29878">MTMFRRVFSNHLEEQGKELRTSQPLKVDHDLPPAPPKSPPEFKTHGKSPMQELVQRRPTGAVMELGGEEPHAAADEDLAARAAEIHEQMLRRTKPNIALPAPEPSDPDGPNVEPMPMTVPPKRSGRARTRLLGFDSGNELSSDPIEKAEQSANSDGGLKPTGWIAITDGPGVGRHFPVFNGVAMIGRGEDQTIRLDFGDQTISRKNHAALAYDAEDNKFYIGHGGKSNIIKLNGRPVLSTEEMFHGDCLRIGQTTLRFVALCGEGFQWGSSSDA</sequence>
<dbReference type="EMBL" id="FXZK01000002">
    <property type="protein sequence ID" value="SMY07293.1"/>
    <property type="molecule type" value="Genomic_DNA"/>
</dbReference>
<name>A0A238LCK3_9RHOB</name>
<dbReference type="AlphaFoldDB" id="A0A238LCK3"/>
<proteinExistence type="predicted"/>
<evidence type="ECO:0000256" key="1">
    <source>
        <dbReference type="SAM" id="MobiDB-lite"/>
    </source>
</evidence>
<reference evidence="3 4" key="1">
    <citation type="submission" date="2017-05" db="EMBL/GenBank/DDBJ databases">
        <authorList>
            <person name="Song R."/>
            <person name="Chenine A.L."/>
            <person name="Ruprecht R.M."/>
        </authorList>
    </citation>
    <scope>NUCLEOTIDE SEQUENCE [LARGE SCALE GENOMIC DNA]</scope>
    <source>
        <strain evidence="3 4">CECT 8899</strain>
    </source>
</reference>
<accession>A0A238LCK3</accession>
<dbReference type="InterPro" id="IPR008984">
    <property type="entry name" value="SMAD_FHA_dom_sf"/>
</dbReference>
<dbReference type="RefSeq" id="WP_093991506.1">
    <property type="nucleotide sequence ID" value="NZ_FXZK01000002.1"/>
</dbReference>
<feature type="region of interest" description="Disordered" evidence="1">
    <location>
        <begin position="1"/>
        <end position="51"/>
    </location>
</feature>
<evidence type="ECO:0000313" key="4">
    <source>
        <dbReference type="Proteomes" id="UP000201613"/>
    </source>
</evidence>
<dbReference type="OrthoDB" id="370565at2"/>
<keyword evidence="4" id="KW-1185">Reference proteome</keyword>
<evidence type="ECO:0000259" key="2">
    <source>
        <dbReference type="PROSITE" id="PS50006"/>
    </source>
</evidence>
<dbReference type="Pfam" id="PF00498">
    <property type="entry name" value="FHA"/>
    <property type="match status" value="1"/>
</dbReference>
<dbReference type="PROSITE" id="PS50006">
    <property type="entry name" value="FHA_DOMAIN"/>
    <property type="match status" value="1"/>
</dbReference>
<feature type="region of interest" description="Disordered" evidence="1">
    <location>
        <begin position="97"/>
        <end position="160"/>
    </location>
</feature>
<dbReference type="InterPro" id="IPR000253">
    <property type="entry name" value="FHA_dom"/>
</dbReference>
<feature type="domain" description="FHA" evidence="2">
    <location>
        <begin position="183"/>
        <end position="237"/>
    </location>
</feature>
<dbReference type="CDD" id="cd00060">
    <property type="entry name" value="FHA"/>
    <property type="match status" value="1"/>
</dbReference>
<dbReference type="Gene3D" id="2.60.200.20">
    <property type="match status" value="1"/>
</dbReference>
<feature type="compositionally biased region" description="Basic and acidic residues" evidence="1">
    <location>
        <begin position="11"/>
        <end position="31"/>
    </location>
</feature>
<organism evidence="3 4">
    <name type="scientific">Flavimaricola marinus</name>
    <dbReference type="NCBI Taxonomy" id="1819565"/>
    <lineage>
        <taxon>Bacteria</taxon>
        <taxon>Pseudomonadati</taxon>
        <taxon>Pseudomonadota</taxon>
        <taxon>Alphaproteobacteria</taxon>
        <taxon>Rhodobacterales</taxon>
        <taxon>Paracoccaceae</taxon>
        <taxon>Flavimaricola</taxon>
    </lineage>
</organism>
<protein>
    <recommendedName>
        <fullName evidence="2">FHA domain-containing protein</fullName>
    </recommendedName>
</protein>
<gene>
    <name evidence="3" type="ORF">LOM8899_01426</name>
</gene>